<evidence type="ECO:0000313" key="7">
    <source>
        <dbReference type="EMBL" id="MFB9750069.1"/>
    </source>
</evidence>
<evidence type="ECO:0000256" key="3">
    <source>
        <dbReference type="ARBA" id="ARBA00034221"/>
    </source>
</evidence>
<evidence type="ECO:0000256" key="5">
    <source>
        <dbReference type="ARBA" id="ARBA00048505"/>
    </source>
</evidence>
<dbReference type="EMBL" id="JBHMAG010000001">
    <property type="protein sequence ID" value="MFB9750069.1"/>
    <property type="molecule type" value="Genomic_DNA"/>
</dbReference>
<keyword evidence="1" id="KW-0255">Endonuclease</keyword>
<comment type="catalytic activity">
    <reaction evidence="5">
        <text>3',5'-cyclic UMP + H2O = UMP + H(+)</text>
        <dbReference type="Rhea" id="RHEA:70575"/>
        <dbReference type="ChEBI" id="CHEBI:15377"/>
        <dbReference type="ChEBI" id="CHEBI:15378"/>
        <dbReference type="ChEBI" id="CHEBI:57865"/>
        <dbReference type="ChEBI" id="CHEBI:184387"/>
    </reaction>
    <physiologicalReaction direction="left-to-right" evidence="5">
        <dbReference type="Rhea" id="RHEA:70576"/>
    </physiologicalReaction>
</comment>
<dbReference type="SMART" id="SM00849">
    <property type="entry name" value="Lactamase_B"/>
    <property type="match status" value="1"/>
</dbReference>
<keyword evidence="1" id="KW-0378">Hydrolase</keyword>
<reference evidence="7 8" key="1">
    <citation type="submission" date="2024-09" db="EMBL/GenBank/DDBJ databases">
        <authorList>
            <person name="Sun Q."/>
            <person name="Mori K."/>
        </authorList>
    </citation>
    <scope>NUCLEOTIDE SEQUENCE [LARGE SCALE GENOMIC DNA]</scope>
    <source>
        <strain evidence="7 8">JCM 12520</strain>
    </source>
</reference>
<organism evidence="7 8">
    <name type="scientific">Paenibacillus hodogayensis</name>
    <dbReference type="NCBI Taxonomy" id="279208"/>
    <lineage>
        <taxon>Bacteria</taxon>
        <taxon>Bacillati</taxon>
        <taxon>Bacillota</taxon>
        <taxon>Bacilli</taxon>
        <taxon>Bacillales</taxon>
        <taxon>Paenibacillaceae</taxon>
        <taxon>Paenibacillus</taxon>
    </lineage>
</organism>
<sequence length="251" mass="28280">MSMEIRMIGTGSAFAKKYFNNNALVKCNGYTLMIDFGITAPLAMYHMGLPLDCIDGVFVTHLHADHIGGFEELMLRLKFNYGKKPSLFIEEGLIAPLWNCSLKGGLEFGAEGRQTLDDFFHVVPLTVGKPCEIVPGFRLEIVPTRHFLDMPSYALILNDYLFYSGDTVFDPQLLQAVHERGCSHMLHDCQLDGHGLVHATLPDLLTLPEPIQRKTWLMHYGDNMEAFVGKTGPMVFIRQHQSYSFEPPART</sequence>
<keyword evidence="8" id="KW-1185">Reference proteome</keyword>
<dbReference type="PANTHER" id="PTHR46018:SF2">
    <property type="entry name" value="ZINC PHOSPHODIESTERASE ELAC PROTEIN 1"/>
    <property type="match status" value="1"/>
</dbReference>
<gene>
    <name evidence="7" type="ORF">ACFFNY_00655</name>
</gene>
<dbReference type="InterPro" id="IPR001279">
    <property type="entry name" value="Metallo-B-lactamas"/>
</dbReference>
<dbReference type="SUPFAM" id="SSF56281">
    <property type="entry name" value="Metallo-hydrolase/oxidoreductase"/>
    <property type="match status" value="1"/>
</dbReference>
<keyword evidence="2" id="KW-0862">Zinc</keyword>
<dbReference type="Proteomes" id="UP001589619">
    <property type="component" value="Unassembled WGS sequence"/>
</dbReference>
<accession>A0ABV5VP79</accession>
<dbReference type="InterPro" id="IPR036866">
    <property type="entry name" value="RibonucZ/Hydroxyglut_hydro"/>
</dbReference>
<evidence type="ECO:0000256" key="1">
    <source>
        <dbReference type="ARBA" id="ARBA00022759"/>
    </source>
</evidence>
<evidence type="ECO:0000256" key="2">
    <source>
        <dbReference type="ARBA" id="ARBA00022833"/>
    </source>
</evidence>
<evidence type="ECO:0000256" key="4">
    <source>
        <dbReference type="ARBA" id="ARBA00034301"/>
    </source>
</evidence>
<comment type="caution">
    <text evidence="7">The sequence shown here is derived from an EMBL/GenBank/DDBJ whole genome shotgun (WGS) entry which is preliminary data.</text>
</comment>
<name>A0ABV5VP79_9BACL</name>
<evidence type="ECO:0000313" key="8">
    <source>
        <dbReference type="Proteomes" id="UP001589619"/>
    </source>
</evidence>
<comment type="function">
    <text evidence="4">Counteracts the endogenous Pycsar antiviral defense system. Phosphodiesterase that enables metal-dependent hydrolysis of host cyclic nucleotide Pycsar defense signals such as cCMP and cUMP.</text>
</comment>
<dbReference type="Gene3D" id="3.60.15.10">
    <property type="entry name" value="Ribonuclease Z/Hydroxyacylglutathione hydrolase-like"/>
    <property type="match status" value="1"/>
</dbReference>
<dbReference type="RefSeq" id="WP_344910247.1">
    <property type="nucleotide sequence ID" value="NZ_BAAAYO010000008.1"/>
</dbReference>
<keyword evidence="1" id="KW-0540">Nuclease</keyword>
<feature type="domain" description="Metallo-beta-lactamase" evidence="6">
    <location>
        <begin position="19"/>
        <end position="219"/>
    </location>
</feature>
<protein>
    <submittedName>
        <fullName evidence="7">MBL fold metallo-hydrolase</fullName>
    </submittedName>
</protein>
<dbReference type="PANTHER" id="PTHR46018">
    <property type="entry name" value="ZINC PHOSPHODIESTERASE ELAC PROTEIN 1"/>
    <property type="match status" value="1"/>
</dbReference>
<dbReference type="Pfam" id="PF23023">
    <property type="entry name" value="Anti-Pycsar_Apyc1"/>
    <property type="match status" value="1"/>
</dbReference>
<comment type="catalytic activity">
    <reaction evidence="3">
        <text>3',5'-cyclic CMP + H2O = CMP + H(+)</text>
        <dbReference type="Rhea" id="RHEA:72675"/>
        <dbReference type="ChEBI" id="CHEBI:15377"/>
        <dbReference type="ChEBI" id="CHEBI:15378"/>
        <dbReference type="ChEBI" id="CHEBI:58003"/>
        <dbReference type="ChEBI" id="CHEBI:60377"/>
    </reaction>
    <physiologicalReaction direction="left-to-right" evidence="3">
        <dbReference type="Rhea" id="RHEA:72676"/>
    </physiologicalReaction>
</comment>
<evidence type="ECO:0000259" key="6">
    <source>
        <dbReference type="SMART" id="SM00849"/>
    </source>
</evidence>
<proteinExistence type="predicted"/>